<evidence type="ECO:0000256" key="1">
    <source>
        <dbReference type="ARBA" id="ARBA00015683"/>
    </source>
</evidence>
<dbReference type="AlphaFoldDB" id="A0A835P0N3"/>
<keyword evidence="8" id="KW-1185">Reference proteome</keyword>
<feature type="region of interest" description="Disordered" evidence="5">
    <location>
        <begin position="569"/>
        <end position="598"/>
    </location>
</feature>
<reference evidence="7" key="3">
    <citation type="submission" date="2022-01" db="EMBL/GenBank/DDBJ databases">
        <authorList>
            <person name="Rubenstein D.R."/>
        </authorList>
    </citation>
    <scope>NUCLEOTIDE SEQUENCE</scope>
    <source>
        <strain evidence="7">SS15</strain>
        <tissue evidence="7">Liver</tissue>
    </source>
</reference>
<keyword evidence="2" id="KW-0853">WD repeat</keyword>
<feature type="compositionally biased region" description="Low complexity" evidence="5">
    <location>
        <begin position="350"/>
        <end position="359"/>
    </location>
</feature>
<name>A0A835P0N3_9PASS</name>
<feature type="compositionally biased region" description="Low complexity" evidence="5">
    <location>
        <begin position="579"/>
        <end position="591"/>
    </location>
</feature>
<sequence>MIYKLGSLQEKRSSSIWAVVRMTELRNYCAVFTGGIKILKYMLTSLQHMNIVEESTETGNVRIFRKASEIQEKMDLGKAKLLRTGLNALYQAIHPVHGIAWTDGKQVILTTLYYQNGELKFGDSSIVGQFEHVHGLYWGPCCSTNTPDLLAIQHKKHVSIWQLVYSSAEKKKPLISQTCEVGEPFPLLSQGCVWHPKKEVLAVLTKRDASVLHAVRTDNTRVKAEIKSSGVIHCACWTKDGNRLVVAIGSALHSYIWDNAQKTLSICSFCPVFDVGGYICAIEATLDFQIAVATELPLDNICGFNAGIAFDVPSGTEAGSLISQSALVLGDEEYSMDTRRKSIDSDRSGVDSVASSSSGPVDLTHILANRRRSDPSPLLTLKHKDSAATNGQDSSHLILVTFERKVTTTRKVTIPGILVPDIMAFDLRAQIVAVASNTTNIVLVYSVTSSCMPHIQQIQLEKNERPKGLCFLTDKLLLILIGKQRFPEPNLIPSSSSDRYVMRLMVKELMLEENSSSLPETKQNMLYNFESSVNIPGKRKFFENLATEDQPQIRELLIPRSTVIQSPSGRRRLIEEVKSPSYEQSSSSSVSDLDEKRLPGDSSVALETLDAEPMNRSVSLRGFGSPSRISSRPTSPKVQFNVIQETSNSPKNNNLPSERGMSHISRNLERLCGSFNELQLSLSEITDFARNGRRISFAYPCSQEPPVVHVTYQKSFSNGSVTEETKDVLLCDGKIHLSLVQQLFDLPVIEMKHGSSWIVLTADKDGFVPLIFKATQEIIIRDGTDSSEVYGGHSRKKSIPMRPPSRVNLTLRDKRQYRYSVNSVSHGTGYTTPRT</sequence>
<dbReference type="InterPro" id="IPR028041">
    <property type="entry name" value="WDCP"/>
</dbReference>
<feature type="compositionally biased region" description="Low complexity" evidence="5">
    <location>
        <begin position="625"/>
        <end position="636"/>
    </location>
</feature>
<evidence type="ECO:0000256" key="4">
    <source>
        <dbReference type="ARBA" id="ARBA00023054"/>
    </source>
</evidence>
<dbReference type="EMBL" id="JADDUC010000007">
    <property type="protein sequence ID" value="KAG0133002.1"/>
    <property type="molecule type" value="Genomic_DNA"/>
</dbReference>
<evidence type="ECO:0000256" key="5">
    <source>
        <dbReference type="SAM" id="MobiDB-lite"/>
    </source>
</evidence>
<gene>
    <name evidence="7" type="ORF">IHE44_0009753</name>
    <name evidence="6" type="ORF">IHE44_012275</name>
</gene>
<feature type="region of interest" description="Disordered" evidence="5">
    <location>
        <begin position="617"/>
        <end position="637"/>
    </location>
</feature>
<feature type="region of interest" description="Disordered" evidence="5">
    <location>
        <begin position="339"/>
        <end position="359"/>
    </location>
</feature>
<dbReference type="SUPFAM" id="SSF69322">
    <property type="entry name" value="Tricorn protease domain 2"/>
    <property type="match status" value="1"/>
</dbReference>
<comment type="caution">
    <text evidence="6">The sequence shown here is derived from an EMBL/GenBank/DDBJ whole genome shotgun (WGS) entry which is preliminary data.</text>
</comment>
<reference evidence="6" key="1">
    <citation type="submission" date="2020-10" db="EMBL/GenBank/DDBJ databases">
        <title>Feather gene expression reveals the developmental basis of iridescence in African starlings.</title>
        <authorList>
            <person name="Rubenstein D.R."/>
        </authorList>
    </citation>
    <scope>NUCLEOTIDE SEQUENCE</scope>
    <source>
        <strain evidence="6">SS15</strain>
        <tissue evidence="6">Liver</tissue>
    </source>
</reference>
<dbReference type="Proteomes" id="UP000618051">
    <property type="component" value="Unassembled WGS sequence"/>
</dbReference>
<feature type="compositionally biased region" description="Basic and acidic residues" evidence="5">
    <location>
        <begin position="339"/>
        <end position="349"/>
    </location>
</feature>
<dbReference type="PANTHER" id="PTHR14897">
    <property type="entry name" value="WD REPEAT AND COILED-COIL-CONTAINING PROTEIN"/>
    <property type="match status" value="1"/>
</dbReference>
<keyword evidence="4" id="KW-0175">Coiled coil</keyword>
<dbReference type="PANTHER" id="PTHR14897:SF4">
    <property type="entry name" value="WD REPEAT AND COILED-COIL-CONTAINING PROTEIN"/>
    <property type="match status" value="1"/>
</dbReference>
<proteinExistence type="predicted"/>
<dbReference type="OrthoDB" id="6409262at2759"/>
<evidence type="ECO:0000256" key="3">
    <source>
        <dbReference type="ARBA" id="ARBA00022737"/>
    </source>
</evidence>
<evidence type="ECO:0000313" key="6">
    <source>
        <dbReference type="EMBL" id="KAG0133002.1"/>
    </source>
</evidence>
<dbReference type="Pfam" id="PF15390">
    <property type="entry name" value="WDCP"/>
    <property type="match status" value="1"/>
</dbReference>
<evidence type="ECO:0000313" key="8">
    <source>
        <dbReference type="Proteomes" id="UP000618051"/>
    </source>
</evidence>
<protein>
    <recommendedName>
        <fullName evidence="1">WD repeat and coiled-coil-containing protein</fullName>
    </recommendedName>
</protein>
<reference evidence="7 8" key="2">
    <citation type="journal article" date="2021" name="J. Hered.">
        <title>Feather Gene Expression Elucidates the Developmental Basis of Plumage Iridescence in African Starlings.</title>
        <authorList>
            <person name="Rubenstein D.R."/>
            <person name="Corvelo A."/>
            <person name="MacManes M.D."/>
            <person name="Maia R."/>
            <person name="Narzisi G."/>
            <person name="Rousaki A."/>
            <person name="Vandenabeele P."/>
            <person name="Shawkey M.D."/>
            <person name="Solomon J."/>
        </authorList>
    </citation>
    <scope>NUCLEOTIDE SEQUENCE [LARGE SCALE GENOMIC DNA]</scope>
    <source>
        <strain evidence="7">SS15</strain>
    </source>
</reference>
<keyword evidence="3" id="KW-0677">Repeat</keyword>
<dbReference type="GO" id="GO:0019900">
    <property type="term" value="F:kinase binding"/>
    <property type="evidence" value="ECO:0007669"/>
    <property type="project" value="TreeGrafter"/>
</dbReference>
<dbReference type="EMBL" id="JADDUC020000003">
    <property type="protein sequence ID" value="KAI1241278.1"/>
    <property type="molecule type" value="Genomic_DNA"/>
</dbReference>
<organism evidence="6">
    <name type="scientific">Lamprotornis superbus</name>
    <dbReference type="NCBI Taxonomy" id="245042"/>
    <lineage>
        <taxon>Eukaryota</taxon>
        <taxon>Metazoa</taxon>
        <taxon>Chordata</taxon>
        <taxon>Craniata</taxon>
        <taxon>Vertebrata</taxon>
        <taxon>Euteleostomi</taxon>
        <taxon>Archelosauria</taxon>
        <taxon>Archosauria</taxon>
        <taxon>Dinosauria</taxon>
        <taxon>Saurischia</taxon>
        <taxon>Theropoda</taxon>
        <taxon>Coelurosauria</taxon>
        <taxon>Aves</taxon>
        <taxon>Neognathae</taxon>
        <taxon>Neoaves</taxon>
        <taxon>Telluraves</taxon>
        <taxon>Australaves</taxon>
        <taxon>Passeriformes</taxon>
        <taxon>Sturnidae</taxon>
        <taxon>Lamprotornis</taxon>
    </lineage>
</organism>
<evidence type="ECO:0000313" key="7">
    <source>
        <dbReference type="EMBL" id="KAI1241278.1"/>
    </source>
</evidence>
<evidence type="ECO:0000256" key="2">
    <source>
        <dbReference type="ARBA" id="ARBA00022574"/>
    </source>
</evidence>
<accession>A0A835P0N3</accession>